<evidence type="ECO:0000256" key="5">
    <source>
        <dbReference type="ARBA" id="ARBA00023242"/>
    </source>
</evidence>
<accession>A0A4V1J5J3</accession>
<protein>
    <recommendedName>
        <fullName evidence="3 6">DNA polymerase alpha subunit B</fullName>
    </recommendedName>
</protein>
<evidence type="ECO:0000259" key="7">
    <source>
        <dbReference type="Pfam" id="PF04042"/>
    </source>
</evidence>
<dbReference type="GO" id="GO:0006270">
    <property type="term" value="P:DNA replication initiation"/>
    <property type="evidence" value="ECO:0007669"/>
    <property type="project" value="TreeGrafter"/>
</dbReference>
<feature type="domain" description="DNA polymerase alpha/delta/epsilon subunit B" evidence="7">
    <location>
        <begin position="301"/>
        <end position="551"/>
    </location>
</feature>
<evidence type="ECO:0000256" key="3">
    <source>
        <dbReference type="ARBA" id="ARBA00018596"/>
    </source>
</evidence>
<organism evidence="9 10">
    <name type="scientific">Dimargaris cristalligena</name>
    <dbReference type="NCBI Taxonomy" id="215637"/>
    <lineage>
        <taxon>Eukaryota</taxon>
        <taxon>Fungi</taxon>
        <taxon>Fungi incertae sedis</taxon>
        <taxon>Zoopagomycota</taxon>
        <taxon>Kickxellomycotina</taxon>
        <taxon>Dimargaritomycetes</taxon>
        <taxon>Dimargaritales</taxon>
        <taxon>Dimargaritaceae</taxon>
        <taxon>Dimargaris</taxon>
    </lineage>
</organism>
<dbReference type="GO" id="GO:0003677">
    <property type="term" value="F:DNA binding"/>
    <property type="evidence" value="ECO:0007669"/>
    <property type="project" value="InterPro"/>
</dbReference>
<comment type="similarity">
    <text evidence="2 6">Belongs to the DNA polymerase alpha subunit B family.</text>
</comment>
<dbReference type="PANTHER" id="PTHR23061:SF12">
    <property type="entry name" value="DNA POLYMERASE ALPHA SUBUNIT B"/>
    <property type="match status" value="1"/>
</dbReference>
<proteinExistence type="inferred from homology"/>
<dbReference type="EMBL" id="ML002285">
    <property type="protein sequence ID" value="RKP39259.1"/>
    <property type="molecule type" value="Genomic_DNA"/>
</dbReference>
<name>A0A4V1J5J3_9FUNG</name>
<dbReference type="Proteomes" id="UP000268162">
    <property type="component" value="Unassembled WGS sequence"/>
</dbReference>
<dbReference type="InterPro" id="IPR007185">
    <property type="entry name" value="DNA_pol_a/d/e_bsu"/>
</dbReference>
<dbReference type="Pfam" id="PF04042">
    <property type="entry name" value="DNA_pol_E_B"/>
    <property type="match status" value="1"/>
</dbReference>
<dbReference type="GO" id="GO:0005658">
    <property type="term" value="C:alpha DNA polymerase:primase complex"/>
    <property type="evidence" value="ECO:0007669"/>
    <property type="project" value="TreeGrafter"/>
</dbReference>
<keyword evidence="10" id="KW-1185">Reference proteome</keyword>
<evidence type="ECO:0000256" key="6">
    <source>
        <dbReference type="PIRNR" id="PIRNR018300"/>
    </source>
</evidence>
<evidence type="ECO:0000313" key="9">
    <source>
        <dbReference type="EMBL" id="RKP39259.1"/>
    </source>
</evidence>
<reference evidence="10" key="1">
    <citation type="journal article" date="2018" name="Nat. Microbiol.">
        <title>Leveraging single-cell genomics to expand the fungal tree of life.</title>
        <authorList>
            <person name="Ahrendt S.R."/>
            <person name="Quandt C.A."/>
            <person name="Ciobanu D."/>
            <person name="Clum A."/>
            <person name="Salamov A."/>
            <person name="Andreopoulos B."/>
            <person name="Cheng J.F."/>
            <person name="Woyke T."/>
            <person name="Pelin A."/>
            <person name="Henrissat B."/>
            <person name="Reynolds N.K."/>
            <person name="Benny G.L."/>
            <person name="Smith M.E."/>
            <person name="James T.Y."/>
            <person name="Grigoriev I.V."/>
        </authorList>
    </citation>
    <scope>NUCLEOTIDE SEQUENCE [LARGE SCALE GENOMIC DNA]</scope>
    <source>
        <strain evidence="10">RSA 468</strain>
    </source>
</reference>
<evidence type="ECO:0000256" key="1">
    <source>
        <dbReference type="ARBA" id="ARBA00004123"/>
    </source>
</evidence>
<evidence type="ECO:0000259" key="8">
    <source>
        <dbReference type="Pfam" id="PF22062"/>
    </source>
</evidence>
<evidence type="ECO:0000256" key="4">
    <source>
        <dbReference type="ARBA" id="ARBA00022705"/>
    </source>
</evidence>
<dbReference type="InterPro" id="IPR054300">
    <property type="entry name" value="OB_DPOA2"/>
</dbReference>
<dbReference type="PIRSF" id="PIRSF018300">
    <property type="entry name" value="DNA_pol_alph_2"/>
    <property type="match status" value="1"/>
</dbReference>
<dbReference type="InterPro" id="IPR016722">
    <property type="entry name" value="DNA_pol_alpha_bsu"/>
</dbReference>
<comment type="function">
    <text evidence="6">Accessory subunit of the DNA polymerase alpha complex (also known as the alpha DNA polymerase-primase complex) which plays an essential role in the initiation of DNA synthesis.</text>
</comment>
<dbReference type="STRING" id="215637.A0A4V1J5J3"/>
<feature type="domain" description="DNA polymerase alpha subunit B OB" evidence="8">
    <location>
        <begin position="168"/>
        <end position="271"/>
    </location>
</feature>
<keyword evidence="4 6" id="KW-0235">DNA replication</keyword>
<gene>
    <name evidence="9" type="ORF">BJ085DRAFT_29620</name>
</gene>
<sequence>MSQPLHVTPDNITEAFGDLVDGLDKTIVEFQSLCNSLNISAEDLFYKWDAYAMQQESRIKAEDLPTYTANGRIRPEAEYLVRFRTHVMRSDAYSANGSAFPSMPSPQSKRFMERVNRGKCEDTFNNHLAAVYLTLDDPAMPFELDVPLSGQVGPFRYMHQKLRHRAAVLDQMIDWYAEEIQTAHAIPFDGLSDPARCSQAPVIVVGRICSESEAKLNDRSVVLEASRATGGGSRTRLALDQLPSLAFFPGQLVALEGVNATGETFAVTRQLTLPPLTWVKSVPAPDIQAYQAARMDRPLVVMAATGPFTLDDNLDFEPLADFFTAVRRDRPDVVILQGPFIDHNHPLVVDGDLDDTPAGLFQSHILPNFLRGRATEGGGGLLGSSQGAYPPPRIVLVPSPRDLLHPYLTFPQPAFDYAHAAHSHSAPGSLPSQGGGVAASATSFTSLGALPSHVVCVSNPARLRLNEINVVISNADVLFHLGAEEIARAPLRTDRLGRLAKHLLDQRSLYPVVPPAALDLNLQVQHYESTLRLTEAPDVLLLGSQLNPFAKEVDQVLCVNTSQLTKKQIGGTYVKMTLHPIPDATLEGGLLPMGVCGRTRVDIIRV</sequence>
<dbReference type="AlphaFoldDB" id="A0A4V1J5J3"/>
<dbReference type="Pfam" id="PF22062">
    <property type="entry name" value="OB_DPOA2"/>
    <property type="match status" value="1"/>
</dbReference>
<evidence type="ECO:0000256" key="2">
    <source>
        <dbReference type="ARBA" id="ARBA00007299"/>
    </source>
</evidence>
<comment type="subcellular location">
    <subcellularLocation>
        <location evidence="1 6">Nucleus</location>
    </subcellularLocation>
</comment>
<dbReference type="Gene3D" id="3.60.21.60">
    <property type="match status" value="2"/>
</dbReference>
<dbReference type="PANTHER" id="PTHR23061">
    <property type="entry name" value="DNA POLYMERASE 2 ALPHA 70 KDA SUBUNIT"/>
    <property type="match status" value="1"/>
</dbReference>
<evidence type="ECO:0000313" key="10">
    <source>
        <dbReference type="Proteomes" id="UP000268162"/>
    </source>
</evidence>
<keyword evidence="5 6" id="KW-0539">Nucleus</keyword>